<protein>
    <submittedName>
        <fullName evidence="1">Uncharacterized protein</fullName>
    </submittedName>
</protein>
<accession>A0A4R3UTN2</accession>
<name>A0A4R3UTN2_ROSSA</name>
<sequence length="77" mass="8481">MNMQPPQSSCDGGLLPHLLHFESMTDQVAGLAFPCDPQGRVELDTLGDKLRNDYFFAHALIGLLFKRPTIKLATPLA</sequence>
<evidence type="ECO:0000313" key="1">
    <source>
        <dbReference type="EMBL" id="TCU93808.1"/>
    </source>
</evidence>
<comment type="caution">
    <text evidence="1">The sequence shown here is derived from an EMBL/GenBank/DDBJ whole genome shotgun (WGS) entry which is preliminary data.</text>
</comment>
<gene>
    <name evidence="1" type="ORF">EV671_101868</name>
</gene>
<dbReference type="AlphaFoldDB" id="A0A4R3UTN2"/>
<dbReference type="EMBL" id="SMBU01000018">
    <property type="protein sequence ID" value="TCU93808.1"/>
    <property type="molecule type" value="Genomic_DNA"/>
</dbReference>
<reference evidence="1 2" key="1">
    <citation type="submission" date="2019-03" db="EMBL/GenBank/DDBJ databases">
        <title>Genomic Encyclopedia of Type Strains, Phase IV (KMG-IV): sequencing the most valuable type-strain genomes for metagenomic binning, comparative biology and taxonomic classification.</title>
        <authorList>
            <person name="Goeker M."/>
        </authorList>
    </citation>
    <scope>NUCLEOTIDE SEQUENCE [LARGE SCALE GENOMIC DNA]</scope>
    <source>
        <strain evidence="1 2">DSM 654</strain>
    </source>
</reference>
<dbReference type="Proteomes" id="UP000295110">
    <property type="component" value="Unassembled WGS sequence"/>
</dbReference>
<proteinExistence type="predicted"/>
<evidence type="ECO:0000313" key="2">
    <source>
        <dbReference type="Proteomes" id="UP000295110"/>
    </source>
</evidence>
<organism evidence="1 2">
    <name type="scientific">Roseateles saccharophilus</name>
    <name type="common">Pseudomonas saccharophila</name>
    <dbReference type="NCBI Taxonomy" id="304"/>
    <lineage>
        <taxon>Bacteria</taxon>
        <taxon>Pseudomonadati</taxon>
        <taxon>Pseudomonadota</taxon>
        <taxon>Betaproteobacteria</taxon>
        <taxon>Burkholderiales</taxon>
        <taxon>Sphaerotilaceae</taxon>
        <taxon>Roseateles</taxon>
    </lineage>
</organism>
<keyword evidence="2" id="KW-1185">Reference proteome</keyword>